<keyword evidence="2" id="KW-0539">Nucleus</keyword>
<evidence type="ECO:0000259" key="3">
    <source>
        <dbReference type="Pfam" id="PF08652"/>
    </source>
</evidence>
<keyword evidence="2" id="KW-0378">Hydrolase</keyword>
<evidence type="ECO:0000256" key="2">
    <source>
        <dbReference type="RuleBase" id="RU367113"/>
    </source>
</evidence>
<dbReference type="GO" id="GO:0005829">
    <property type="term" value="C:cytosol"/>
    <property type="evidence" value="ECO:0007669"/>
    <property type="project" value="TreeGrafter"/>
</dbReference>
<evidence type="ECO:0000313" key="5">
    <source>
        <dbReference type="WBParaSite" id="SVE_0640500.1"/>
    </source>
</evidence>
<dbReference type="WBParaSite" id="SVE_0640500.1">
    <property type="protein sequence ID" value="SVE_0640500.1"/>
    <property type="gene ID" value="SVE_0640500"/>
</dbReference>
<dbReference type="GO" id="GO:0046872">
    <property type="term" value="F:metal ion binding"/>
    <property type="evidence" value="ECO:0007669"/>
    <property type="project" value="UniProtKB-KW"/>
</dbReference>
<comment type="subcellular location">
    <subcellularLocation>
        <location evidence="2">Nucleus</location>
    </subcellularLocation>
</comment>
<keyword evidence="4" id="KW-1185">Reference proteome</keyword>
<dbReference type="PANTHER" id="PTHR12395:SF9">
    <property type="entry name" value="DECAPPING AND EXORIBONUCLEASE PROTEIN"/>
    <property type="match status" value="1"/>
</dbReference>
<evidence type="ECO:0000313" key="4">
    <source>
        <dbReference type="Proteomes" id="UP000035680"/>
    </source>
</evidence>
<dbReference type="GO" id="GO:0000956">
    <property type="term" value="P:nuclear-transcribed mRNA catabolic process"/>
    <property type="evidence" value="ECO:0007669"/>
    <property type="project" value="TreeGrafter"/>
</dbReference>
<keyword evidence="2" id="KW-0694">RNA-binding</keyword>
<keyword evidence="2" id="KW-0479">Metal-binding</keyword>
<keyword evidence="2" id="KW-0540">Nuclease</keyword>
<comment type="function">
    <text evidence="2">Decapping enzyme for NAD-capped RNAs: specifically hydrolyzes the nicotinamide adenine dinucleotide (NAD) cap from a subset of RNAs by removing the entire NAD moiety from the 5'-end of an NAD-capped RNA.</text>
</comment>
<keyword evidence="2" id="KW-0547">Nucleotide-binding</keyword>
<dbReference type="PANTHER" id="PTHR12395">
    <property type="entry name" value="DOM-3 RELATED"/>
    <property type="match status" value="1"/>
</dbReference>
<dbReference type="InterPro" id="IPR039039">
    <property type="entry name" value="RAI1-like_fam"/>
</dbReference>
<proteinExistence type="inferred from homology"/>
<dbReference type="GO" id="GO:0003723">
    <property type="term" value="F:RNA binding"/>
    <property type="evidence" value="ECO:0007669"/>
    <property type="project" value="UniProtKB-KW"/>
</dbReference>
<dbReference type="Pfam" id="PF08652">
    <property type="entry name" value="RAI1"/>
    <property type="match status" value="1"/>
</dbReference>
<sequence>MSFEYPKPVKLYSFYHKKQENGESLFTFDEGIFPVYMSGSRKPTLPFNLAIGVEEKLKKSYSPRNLRHWDVITYINDTIDISLQQITDYSDVVCYHKFLRDLALIPLGGRLWRSRVAFMYNGVVFIEEVTTSSNPVSSKEIEEKYVNEKLKKVCTISKNKKSQETSSLVDFNEGFYVTKTRVFETGSTKIKVMFTGEVDAIYGSDQSDQNEFIDIKLYDGHRLHLFRGMIPYAIWAENYMMGNDYIAAGITKKKTNYVLKKIETFHLSEFESTLPIPIPKIMEYVGKCLENVINACKKYPTSYILIPNDDFSLRVVDEEEMKMLCFSRPTPEFVKAFPL</sequence>
<feature type="domain" description="RAI1-like" evidence="3">
    <location>
        <begin position="8"/>
        <end position="271"/>
    </location>
</feature>
<dbReference type="AlphaFoldDB" id="A0A0K0FC41"/>
<evidence type="ECO:0000256" key="1">
    <source>
        <dbReference type="ARBA" id="ARBA00006562"/>
    </source>
</evidence>
<dbReference type="GO" id="GO:0005634">
    <property type="term" value="C:nucleus"/>
    <property type="evidence" value="ECO:0007669"/>
    <property type="project" value="UniProtKB-SubCell"/>
</dbReference>
<dbReference type="InterPro" id="IPR013961">
    <property type="entry name" value="RAI1"/>
</dbReference>
<reference evidence="5" key="2">
    <citation type="submission" date="2015-08" db="UniProtKB">
        <authorList>
            <consortium name="WormBaseParasite"/>
        </authorList>
    </citation>
    <scope>IDENTIFICATION</scope>
</reference>
<comment type="cofactor">
    <cofactor evidence="2">
        <name>a divalent metal cation</name>
        <dbReference type="ChEBI" id="CHEBI:60240"/>
    </cofactor>
</comment>
<dbReference type="GO" id="GO:0110155">
    <property type="term" value="P:NAD-cap decapping"/>
    <property type="evidence" value="ECO:0007669"/>
    <property type="project" value="TreeGrafter"/>
</dbReference>
<dbReference type="Proteomes" id="UP000035680">
    <property type="component" value="Unassembled WGS sequence"/>
</dbReference>
<dbReference type="EC" id="3.6.1.-" evidence="2"/>
<dbReference type="GO" id="GO:0004518">
    <property type="term" value="F:nuclease activity"/>
    <property type="evidence" value="ECO:0007669"/>
    <property type="project" value="UniProtKB-KW"/>
</dbReference>
<accession>A0A0K0FC41</accession>
<dbReference type="GO" id="GO:0000166">
    <property type="term" value="F:nucleotide binding"/>
    <property type="evidence" value="ECO:0007669"/>
    <property type="project" value="UniProtKB-KW"/>
</dbReference>
<dbReference type="STRING" id="75913.A0A0K0FC41"/>
<name>A0A0K0FC41_STRVS</name>
<reference evidence="4" key="1">
    <citation type="submission" date="2014-07" db="EMBL/GenBank/DDBJ databases">
        <authorList>
            <person name="Martin A.A"/>
            <person name="De Silva N."/>
        </authorList>
    </citation>
    <scope>NUCLEOTIDE SEQUENCE</scope>
</reference>
<organism evidence="4 5">
    <name type="scientific">Strongyloides venezuelensis</name>
    <name type="common">Threadworm</name>
    <dbReference type="NCBI Taxonomy" id="75913"/>
    <lineage>
        <taxon>Eukaryota</taxon>
        <taxon>Metazoa</taxon>
        <taxon>Ecdysozoa</taxon>
        <taxon>Nematoda</taxon>
        <taxon>Chromadorea</taxon>
        <taxon>Rhabditida</taxon>
        <taxon>Tylenchina</taxon>
        <taxon>Panagrolaimomorpha</taxon>
        <taxon>Strongyloidoidea</taxon>
        <taxon>Strongyloididae</taxon>
        <taxon>Strongyloides</taxon>
    </lineage>
</organism>
<dbReference type="GO" id="GO:0034353">
    <property type="term" value="F:mRNA 5'-diphosphatase activity"/>
    <property type="evidence" value="ECO:0007669"/>
    <property type="project" value="TreeGrafter"/>
</dbReference>
<comment type="similarity">
    <text evidence="1 2">Belongs to the DXO/Dom3Z family.</text>
</comment>
<protein>
    <recommendedName>
        <fullName evidence="2">Decapping nuclease</fullName>
        <ecNumber evidence="2">3.6.1.-</ecNumber>
    </recommendedName>
</protein>